<protein>
    <submittedName>
        <fullName evidence="7">Membrane protein involved in the export of O-antigen and teichoic acid</fullName>
    </submittedName>
</protein>
<accession>A0A1M7YFR2</accession>
<evidence type="ECO:0000256" key="6">
    <source>
        <dbReference type="SAM" id="Phobius"/>
    </source>
</evidence>
<feature type="transmembrane region" description="Helical" evidence="6">
    <location>
        <begin position="84"/>
        <end position="108"/>
    </location>
</feature>
<dbReference type="PANTHER" id="PTHR30250">
    <property type="entry name" value="PST FAMILY PREDICTED COLANIC ACID TRANSPORTER"/>
    <property type="match status" value="1"/>
</dbReference>
<dbReference type="GO" id="GO:0005886">
    <property type="term" value="C:plasma membrane"/>
    <property type="evidence" value="ECO:0007669"/>
    <property type="project" value="UniProtKB-SubCell"/>
</dbReference>
<evidence type="ECO:0000256" key="4">
    <source>
        <dbReference type="ARBA" id="ARBA00022989"/>
    </source>
</evidence>
<sequence length="502" mass="54940">MKTKRSSLKINAISNWASLFVQVLIGFFLTPYIISHLGKNGYGIWVLVSNFIGYYGLLNMGVGSAITRYMARSIAMNDNYGLNSVANTAITMFSTTGLIAIILSIIFSTPLTTFFQIDPSQSSNFQNIIILLGIATGLSFPSGVFSAMITAKECYLTVNIVNIFISILRAVLTILILESGLGLSGIAYPSLIATIISLLAFSIISKKVVPEFVLMKQFIRSKTLKMLLLYGGYSTIISISDLIRLQIDSLVIGKFIGTDQVGIYAIAALIVQYFLKIIVSGMGVLKPRFAALEGSNELSELQETFLKSLSVSSFISCGAGMLLLIFGDFFINFWVGPEFEGAIPVLYILTIAYIFALAQTPGIALMFALNKHRYYAFVTTIEALVNVCLSIYLASTLGIIGVALGTAIPMMIVKIFIQPFYTSRIAAISAFQYTKAIMPNIIVALLLIITFKSFNIFSLFSFTTKNIYTVAIMSAILSLAYLFIISSISIRIKIILLSLLHK</sequence>
<feature type="transmembrane region" description="Helical" evidence="6">
    <location>
        <begin position="128"/>
        <end position="149"/>
    </location>
</feature>
<feature type="transmembrane region" description="Helical" evidence="6">
    <location>
        <begin position="156"/>
        <end position="177"/>
    </location>
</feature>
<feature type="transmembrane region" description="Helical" evidence="6">
    <location>
        <begin position="399"/>
        <end position="417"/>
    </location>
</feature>
<feature type="transmembrane region" description="Helical" evidence="6">
    <location>
        <begin position="346"/>
        <end position="367"/>
    </location>
</feature>
<dbReference type="EMBL" id="FRFE01000025">
    <property type="protein sequence ID" value="SHO51460.1"/>
    <property type="molecule type" value="Genomic_DNA"/>
</dbReference>
<feature type="transmembrane region" description="Helical" evidence="6">
    <location>
        <begin position="224"/>
        <end position="243"/>
    </location>
</feature>
<name>A0A1M7YFR2_9BACT</name>
<organism evidence="7 8">
    <name type="scientific">Desulfopila aestuarii DSM 18488</name>
    <dbReference type="NCBI Taxonomy" id="1121416"/>
    <lineage>
        <taxon>Bacteria</taxon>
        <taxon>Pseudomonadati</taxon>
        <taxon>Thermodesulfobacteriota</taxon>
        <taxon>Desulfobulbia</taxon>
        <taxon>Desulfobulbales</taxon>
        <taxon>Desulfocapsaceae</taxon>
        <taxon>Desulfopila</taxon>
    </lineage>
</organism>
<feature type="transmembrane region" description="Helical" evidence="6">
    <location>
        <begin position="12"/>
        <end position="34"/>
    </location>
</feature>
<evidence type="ECO:0000256" key="3">
    <source>
        <dbReference type="ARBA" id="ARBA00022692"/>
    </source>
</evidence>
<keyword evidence="5 6" id="KW-0472">Membrane</keyword>
<reference evidence="7 8" key="1">
    <citation type="submission" date="2016-12" db="EMBL/GenBank/DDBJ databases">
        <authorList>
            <person name="Song W.-J."/>
            <person name="Kurnit D.M."/>
        </authorList>
    </citation>
    <scope>NUCLEOTIDE SEQUENCE [LARGE SCALE GENOMIC DNA]</scope>
    <source>
        <strain evidence="7 8">DSM 18488</strain>
    </source>
</reference>
<dbReference type="STRING" id="1121416.SAMN02745220_04022"/>
<keyword evidence="2" id="KW-1003">Cell membrane</keyword>
<evidence type="ECO:0000313" key="8">
    <source>
        <dbReference type="Proteomes" id="UP000184603"/>
    </source>
</evidence>
<dbReference type="OrthoDB" id="580892at2"/>
<keyword evidence="3 6" id="KW-0812">Transmembrane</keyword>
<dbReference type="RefSeq" id="WP_073615455.1">
    <property type="nucleotide sequence ID" value="NZ_FRFE01000025.1"/>
</dbReference>
<evidence type="ECO:0000256" key="1">
    <source>
        <dbReference type="ARBA" id="ARBA00004651"/>
    </source>
</evidence>
<evidence type="ECO:0000256" key="5">
    <source>
        <dbReference type="ARBA" id="ARBA00023136"/>
    </source>
</evidence>
<evidence type="ECO:0000313" key="7">
    <source>
        <dbReference type="EMBL" id="SHO51460.1"/>
    </source>
</evidence>
<feature type="transmembrane region" description="Helical" evidence="6">
    <location>
        <begin position="183"/>
        <end position="204"/>
    </location>
</feature>
<comment type="subcellular location">
    <subcellularLocation>
        <location evidence="1">Cell membrane</location>
        <topology evidence="1">Multi-pass membrane protein</topology>
    </subcellularLocation>
</comment>
<feature type="transmembrane region" description="Helical" evidence="6">
    <location>
        <begin position="467"/>
        <end position="492"/>
    </location>
</feature>
<keyword evidence="8" id="KW-1185">Reference proteome</keyword>
<evidence type="ECO:0000256" key="2">
    <source>
        <dbReference type="ARBA" id="ARBA00022475"/>
    </source>
</evidence>
<feature type="transmembrane region" description="Helical" evidence="6">
    <location>
        <begin position="263"/>
        <end position="285"/>
    </location>
</feature>
<feature type="transmembrane region" description="Helical" evidence="6">
    <location>
        <begin position="40"/>
        <end position="63"/>
    </location>
</feature>
<feature type="transmembrane region" description="Helical" evidence="6">
    <location>
        <begin position="374"/>
        <end position="393"/>
    </location>
</feature>
<proteinExistence type="predicted"/>
<keyword evidence="4 6" id="KW-1133">Transmembrane helix</keyword>
<feature type="transmembrane region" description="Helical" evidence="6">
    <location>
        <begin position="437"/>
        <end position="461"/>
    </location>
</feature>
<feature type="transmembrane region" description="Helical" evidence="6">
    <location>
        <begin position="305"/>
        <end position="326"/>
    </location>
</feature>
<dbReference type="Proteomes" id="UP000184603">
    <property type="component" value="Unassembled WGS sequence"/>
</dbReference>
<dbReference type="Pfam" id="PF13440">
    <property type="entry name" value="Polysacc_synt_3"/>
    <property type="match status" value="1"/>
</dbReference>
<dbReference type="AlphaFoldDB" id="A0A1M7YFR2"/>
<gene>
    <name evidence="7" type="ORF">SAMN02745220_04022</name>
</gene>
<dbReference type="PANTHER" id="PTHR30250:SF26">
    <property type="entry name" value="PSMA PROTEIN"/>
    <property type="match status" value="1"/>
</dbReference>
<dbReference type="InterPro" id="IPR050833">
    <property type="entry name" value="Poly_Biosynth_Transport"/>
</dbReference>